<proteinExistence type="predicted"/>
<dbReference type="Pfam" id="PF00300">
    <property type="entry name" value="His_Phos_1"/>
    <property type="match status" value="1"/>
</dbReference>
<dbReference type="Proteomes" id="UP000448292">
    <property type="component" value="Unassembled WGS sequence"/>
</dbReference>
<dbReference type="InterPro" id="IPR013078">
    <property type="entry name" value="His_Pase_superF_clade-1"/>
</dbReference>
<evidence type="ECO:0000313" key="5">
    <source>
        <dbReference type="Proteomes" id="UP000448292"/>
    </source>
</evidence>
<dbReference type="GO" id="GO:0043456">
    <property type="term" value="P:regulation of pentose-phosphate shunt"/>
    <property type="evidence" value="ECO:0007669"/>
    <property type="project" value="TreeGrafter"/>
</dbReference>
<accession>A0A7M3MK94</accession>
<feature type="active site" description="Tele-phosphohistidine intermediate" evidence="2">
    <location>
        <position position="13"/>
    </location>
</feature>
<evidence type="ECO:0000256" key="3">
    <source>
        <dbReference type="PIRSR" id="PIRSR613078-2"/>
    </source>
</evidence>
<dbReference type="SMART" id="SM00855">
    <property type="entry name" value="PGAM"/>
    <property type="match status" value="1"/>
</dbReference>
<dbReference type="Gene3D" id="3.40.50.1240">
    <property type="entry name" value="Phosphoglycerate mutase-like"/>
    <property type="match status" value="1"/>
</dbReference>
<evidence type="ECO:0000313" key="4">
    <source>
        <dbReference type="EMBL" id="TVM19988.1"/>
    </source>
</evidence>
<evidence type="ECO:0000256" key="2">
    <source>
        <dbReference type="PIRSR" id="PIRSR613078-1"/>
    </source>
</evidence>
<dbReference type="InterPro" id="IPR051695">
    <property type="entry name" value="Phosphoglycerate_Mutase"/>
</dbReference>
<dbReference type="GO" id="GO:0005829">
    <property type="term" value="C:cytosol"/>
    <property type="evidence" value="ECO:0007669"/>
    <property type="project" value="TreeGrafter"/>
</dbReference>
<dbReference type="RefSeq" id="WP_144301450.1">
    <property type="nucleotide sequence ID" value="NZ_QMIE01000001.1"/>
</dbReference>
<organism evidence="4 5">
    <name type="scientific">Oceanidesulfovibrio indonesiensis</name>
    <dbReference type="NCBI Taxonomy" id="54767"/>
    <lineage>
        <taxon>Bacteria</taxon>
        <taxon>Pseudomonadati</taxon>
        <taxon>Thermodesulfobacteriota</taxon>
        <taxon>Desulfovibrionia</taxon>
        <taxon>Desulfovibrionales</taxon>
        <taxon>Desulfovibrionaceae</taxon>
        <taxon>Oceanidesulfovibrio</taxon>
    </lineage>
</organism>
<dbReference type="GO" id="GO:0045820">
    <property type="term" value="P:negative regulation of glycolytic process"/>
    <property type="evidence" value="ECO:0007669"/>
    <property type="project" value="TreeGrafter"/>
</dbReference>
<protein>
    <submittedName>
        <fullName evidence="4">Histidine phosphatase family protein</fullName>
    </submittedName>
</protein>
<feature type="binding site" evidence="3">
    <location>
        <position position="62"/>
    </location>
    <ligand>
        <name>substrate</name>
    </ligand>
</feature>
<keyword evidence="1" id="KW-0378">Hydrolase</keyword>
<name>A0A7M3MK94_9BACT</name>
<dbReference type="GO" id="GO:0004331">
    <property type="term" value="F:fructose-2,6-bisphosphate 2-phosphatase activity"/>
    <property type="evidence" value="ECO:0007669"/>
    <property type="project" value="TreeGrafter"/>
</dbReference>
<dbReference type="EMBL" id="QMIE01000001">
    <property type="protein sequence ID" value="TVM19988.1"/>
    <property type="molecule type" value="Genomic_DNA"/>
</dbReference>
<dbReference type="PANTHER" id="PTHR46517">
    <property type="entry name" value="FRUCTOSE-2,6-BISPHOSPHATASE TIGAR"/>
    <property type="match status" value="1"/>
</dbReference>
<dbReference type="AlphaFoldDB" id="A0A7M3MK94"/>
<comment type="caution">
    <text evidence="4">The sequence shown here is derived from an EMBL/GenBank/DDBJ whole genome shotgun (WGS) entry which is preliminary data.</text>
</comment>
<dbReference type="SUPFAM" id="SSF53254">
    <property type="entry name" value="Phosphoglycerate mutase-like"/>
    <property type="match status" value="1"/>
</dbReference>
<dbReference type="OrthoDB" id="9781415at2"/>
<gene>
    <name evidence="4" type="ORF">DPQ33_01815</name>
</gene>
<sequence length="203" mass="22842">MSAERTLLGLIRHAETEWNRARIIQGQEDTVLTPEGREAARGWGRSLAGRGYERIIASDLTRARDTADLVNETLRLPVAYDCRLREQDWGRWVGSTVRELRANQPGAVEYQEAMGWEFRPPGGESRVDVLERSLNALRDAAERYPGERVLVVCHTGVLMAVTHHLLAMEYLPEEGNPLQPYHLHRVAAKGGVLTLDKLNEPLA</sequence>
<feature type="active site" description="Proton donor/acceptor" evidence="2">
    <location>
        <position position="86"/>
    </location>
</feature>
<keyword evidence="5" id="KW-1185">Reference proteome</keyword>
<dbReference type="PANTHER" id="PTHR46517:SF1">
    <property type="entry name" value="FRUCTOSE-2,6-BISPHOSPHATASE TIGAR"/>
    <property type="match status" value="1"/>
</dbReference>
<evidence type="ECO:0000256" key="1">
    <source>
        <dbReference type="ARBA" id="ARBA00022801"/>
    </source>
</evidence>
<reference evidence="4 5" key="1">
    <citation type="submission" date="2018-06" db="EMBL/GenBank/DDBJ databases">
        <title>Complete genome of Desulfovibrio indonesiensis P37SLT.</title>
        <authorList>
            <person name="Crispim J.S."/>
            <person name="Vidigal P.M.P."/>
            <person name="Silva L.C.F."/>
            <person name="Laguardia C.N."/>
            <person name="Araujo L.C."/>
            <person name="Dias R.S."/>
            <person name="Sousa M.P."/>
            <person name="Paula S.O."/>
            <person name="Silva C."/>
        </authorList>
    </citation>
    <scope>NUCLEOTIDE SEQUENCE [LARGE SCALE GENOMIC DNA]</scope>
    <source>
        <strain evidence="4 5">P37SLT</strain>
    </source>
</reference>
<feature type="binding site" evidence="3">
    <location>
        <begin position="12"/>
        <end position="19"/>
    </location>
    <ligand>
        <name>substrate</name>
    </ligand>
</feature>
<dbReference type="InterPro" id="IPR029033">
    <property type="entry name" value="His_PPase_superfam"/>
</dbReference>
<dbReference type="CDD" id="cd07067">
    <property type="entry name" value="HP_PGM_like"/>
    <property type="match status" value="1"/>
</dbReference>